<sequence>MEQGKTWRAYIVIILICHHLWKEIRNLSYIIMGVHSVFMHLNNRLKVQMPPCNKIASRLLH</sequence>
<dbReference type="EMBL" id="GBRH01196205">
    <property type="protein sequence ID" value="JAE01691.1"/>
    <property type="molecule type" value="Transcribed_RNA"/>
</dbReference>
<evidence type="ECO:0000313" key="1">
    <source>
        <dbReference type="EMBL" id="JAE01691.1"/>
    </source>
</evidence>
<organism evidence="1">
    <name type="scientific">Arundo donax</name>
    <name type="common">Giant reed</name>
    <name type="synonym">Donax arundinaceus</name>
    <dbReference type="NCBI Taxonomy" id="35708"/>
    <lineage>
        <taxon>Eukaryota</taxon>
        <taxon>Viridiplantae</taxon>
        <taxon>Streptophyta</taxon>
        <taxon>Embryophyta</taxon>
        <taxon>Tracheophyta</taxon>
        <taxon>Spermatophyta</taxon>
        <taxon>Magnoliopsida</taxon>
        <taxon>Liliopsida</taxon>
        <taxon>Poales</taxon>
        <taxon>Poaceae</taxon>
        <taxon>PACMAD clade</taxon>
        <taxon>Arundinoideae</taxon>
        <taxon>Arundineae</taxon>
        <taxon>Arundo</taxon>
    </lineage>
</organism>
<name>A0A0A9EV06_ARUDO</name>
<reference evidence="1" key="2">
    <citation type="journal article" date="2015" name="Data Brief">
        <title>Shoot transcriptome of the giant reed, Arundo donax.</title>
        <authorList>
            <person name="Barrero R.A."/>
            <person name="Guerrero F.D."/>
            <person name="Moolhuijzen P."/>
            <person name="Goolsby J.A."/>
            <person name="Tidwell J."/>
            <person name="Bellgard S.E."/>
            <person name="Bellgard M.I."/>
        </authorList>
    </citation>
    <scope>NUCLEOTIDE SEQUENCE</scope>
    <source>
        <tissue evidence="1">Shoot tissue taken approximately 20 cm above the soil surface</tissue>
    </source>
</reference>
<proteinExistence type="predicted"/>
<protein>
    <submittedName>
        <fullName evidence="1">Uncharacterized protein</fullName>
    </submittedName>
</protein>
<accession>A0A0A9EV06</accession>
<dbReference type="AlphaFoldDB" id="A0A0A9EV06"/>
<reference evidence="1" key="1">
    <citation type="submission" date="2014-09" db="EMBL/GenBank/DDBJ databases">
        <authorList>
            <person name="Magalhaes I.L.F."/>
            <person name="Oliveira U."/>
            <person name="Santos F.R."/>
            <person name="Vidigal T.H.D.A."/>
            <person name="Brescovit A.D."/>
            <person name="Santos A.J."/>
        </authorList>
    </citation>
    <scope>NUCLEOTIDE SEQUENCE</scope>
    <source>
        <tissue evidence="1">Shoot tissue taken approximately 20 cm above the soil surface</tissue>
    </source>
</reference>